<keyword evidence="2" id="KW-1185">Reference proteome</keyword>
<name>A0A142JKE0_9BURK</name>
<evidence type="ECO:0000313" key="1">
    <source>
        <dbReference type="EMBL" id="AMR78552.1"/>
    </source>
</evidence>
<dbReference type="OrthoDB" id="8970974at2"/>
<organism evidence="1 2">
    <name type="scientific">Cupriavidus nantongensis</name>
    <dbReference type="NCBI Taxonomy" id="1796606"/>
    <lineage>
        <taxon>Bacteria</taxon>
        <taxon>Pseudomonadati</taxon>
        <taxon>Pseudomonadota</taxon>
        <taxon>Betaproteobacteria</taxon>
        <taxon>Burkholderiales</taxon>
        <taxon>Burkholderiaceae</taxon>
        <taxon>Cupriavidus</taxon>
    </lineage>
</organism>
<dbReference type="AlphaFoldDB" id="A0A142JKE0"/>
<gene>
    <name evidence="1" type="ORF">A2G96_12825</name>
</gene>
<dbReference type="KEGG" id="cnan:A2G96_12825"/>
<dbReference type="EMBL" id="CP014844">
    <property type="protein sequence ID" value="AMR78552.1"/>
    <property type="molecule type" value="Genomic_DNA"/>
</dbReference>
<protein>
    <submittedName>
        <fullName evidence="1">Uncharacterized protein</fullName>
    </submittedName>
</protein>
<dbReference type="Proteomes" id="UP000075238">
    <property type="component" value="Chromosome 1"/>
</dbReference>
<evidence type="ECO:0000313" key="2">
    <source>
        <dbReference type="Proteomes" id="UP000075238"/>
    </source>
</evidence>
<sequence>MVFSDARRELREQIQLVAETERYDATLASDPSIVPSERALAERRRKGSRKAELLTKYELA</sequence>
<reference evidence="1 2" key="1">
    <citation type="submission" date="2016-03" db="EMBL/GenBank/DDBJ databases">
        <title>Complete genome sequence of a novel chlorpyrifos degrading bacterium, Cupriavidus nantongensis sp. X1.</title>
        <authorList>
            <person name="Fang L."/>
        </authorList>
    </citation>
    <scope>NUCLEOTIDE SEQUENCE [LARGE SCALE GENOMIC DNA]</scope>
    <source>
        <strain evidence="1 2">X1</strain>
    </source>
</reference>
<proteinExistence type="predicted"/>
<dbReference type="RefSeq" id="WP_062799723.1">
    <property type="nucleotide sequence ID" value="NZ_CP014844.1"/>
</dbReference>
<accession>A0A142JKE0</accession>
<dbReference type="STRING" id="1796606.A2G96_12825"/>